<evidence type="ECO:0000313" key="2">
    <source>
        <dbReference type="EMBL" id="MFC5807875.1"/>
    </source>
</evidence>
<evidence type="ECO:0000256" key="1">
    <source>
        <dbReference type="SAM" id="MobiDB-lite"/>
    </source>
</evidence>
<accession>A0ABW1B3Y5</accession>
<evidence type="ECO:0008006" key="4">
    <source>
        <dbReference type="Google" id="ProtNLM"/>
    </source>
</evidence>
<sequence>MNPTLTTSKRRPDAARPATGRAPSLGQIDARALHAQRSTDRLITPGETQRAGFNSAV</sequence>
<proteinExistence type="predicted"/>
<reference evidence="3" key="1">
    <citation type="journal article" date="2019" name="Int. J. Syst. Evol. Microbiol.">
        <title>The Global Catalogue of Microorganisms (GCM) 10K type strain sequencing project: providing services to taxonomists for standard genome sequencing and annotation.</title>
        <authorList>
            <consortium name="The Broad Institute Genomics Platform"/>
            <consortium name="The Broad Institute Genome Sequencing Center for Infectious Disease"/>
            <person name="Wu L."/>
            <person name="Ma J."/>
        </authorList>
    </citation>
    <scope>NUCLEOTIDE SEQUENCE [LARGE SCALE GENOMIC DNA]</scope>
    <source>
        <strain evidence="3">JCM 9918</strain>
    </source>
</reference>
<protein>
    <recommendedName>
        <fullName evidence="4">FXSXX-COOH protein</fullName>
    </recommendedName>
</protein>
<gene>
    <name evidence="2" type="ORF">ACFQGO_10190</name>
</gene>
<name>A0ABW1B3Y5_9ACTN</name>
<keyword evidence="3" id="KW-1185">Reference proteome</keyword>
<feature type="region of interest" description="Disordered" evidence="1">
    <location>
        <begin position="1"/>
        <end position="57"/>
    </location>
</feature>
<dbReference type="RefSeq" id="WP_272170040.1">
    <property type="nucleotide sequence ID" value="NZ_JAQOSL010000014.1"/>
</dbReference>
<comment type="caution">
    <text evidence="2">The sequence shown here is derived from an EMBL/GenBank/DDBJ whole genome shotgun (WGS) entry which is preliminary data.</text>
</comment>
<organism evidence="2 3">
    <name type="scientific">Streptomyces heilongjiangensis</name>
    <dbReference type="NCBI Taxonomy" id="945052"/>
    <lineage>
        <taxon>Bacteria</taxon>
        <taxon>Bacillati</taxon>
        <taxon>Actinomycetota</taxon>
        <taxon>Actinomycetes</taxon>
        <taxon>Kitasatosporales</taxon>
        <taxon>Streptomycetaceae</taxon>
        <taxon>Streptomyces</taxon>
    </lineage>
</organism>
<evidence type="ECO:0000313" key="3">
    <source>
        <dbReference type="Proteomes" id="UP001596112"/>
    </source>
</evidence>
<dbReference type="EMBL" id="JBHSNZ010000005">
    <property type="protein sequence ID" value="MFC5807875.1"/>
    <property type="molecule type" value="Genomic_DNA"/>
</dbReference>
<dbReference type="Proteomes" id="UP001596112">
    <property type="component" value="Unassembled WGS sequence"/>
</dbReference>